<dbReference type="RefSeq" id="WP_386043928.1">
    <property type="nucleotide sequence ID" value="NZ_JBHUIO010000002.1"/>
</dbReference>
<keyword evidence="1" id="KW-0175">Coiled coil</keyword>
<gene>
    <name evidence="2" type="ORF">ACFSOY_02400</name>
</gene>
<feature type="coiled-coil region" evidence="1">
    <location>
        <begin position="2"/>
        <end position="29"/>
    </location>
</feature>
<dbReference type="CDD" id="cd10148">
    <property type="entry name" value="CsoR-like_DUF156"/>
    <property type="match status" value="1"/>
</dbReference>
<evidence type="ECO:0000313" key="3">
    <source>
        <dbReference type="Proteomes" id="UP001597343"/>
    </source>
</evidence>
<dbReference type="PANTHER" id="PTHR33677:SF3">
    <property type="entry name" value="COPPER-SENSING TRANSCRIPTIONAL REPRESSOR RICR"/>
    <property type="match status" value="1"/>
</dbReference>
<dbReference type="Pfam" id="PF02583">
    <property type="entry name" value="Trns_repr_metal"/>
    <property type="match status" value="1"/>
</dbReference>
<dbReference type="EMBL" id="JBHUIO010000002">
    <property type="protein sequence ID" value="MFD2168870.1"/>
    <property type="molecule type" value="Genomic_DNA"/>
</dbReference>
<reference evidence="3" key="1">
    <citation type="journal article" date="2019" name="Int. J. Syst. Evol. Microbiol.">
        <title>The Global Catalogue of Microorganisms (GCM) 10K type strain sequencing project: providing services to taxonomists for standard genome sequencing and annotation.</title>
        <authorList>
            <consortium name="The Broad Institute Genomics Platform"/>
            <consortium name="The Broad Institute Genome Sequencing Center for Infectious Disease"/>
            <person name="Wu L."/>
            <person name="Ma J."/>
        </authorList>
    </citation>
    <scope>NUCLEOTIDE SEQUENCE [LARGE SCALE GENOMIC DNA]</scope>
    <source>
        <strain evidence="3">CGMCC 1.13574</strain>
    </source>
</reference>
<comment type="caution">
    <text evidence="2">The sequence shown here is derived from an EMBL/GenBank/DDBJ whole genome shotgun (WGS) entry which is preliminary data.</text>
</comment>
<accession>A0ABW4ZTE0</accession>
<dbReference type="Proteomes" id="UP001597343">
    <property type="component" value="Unassembled WGS sequence"/>
</dbReference>
<evidence type="ECO:0000256" key="1">
    <source>
        <dbReference type="SAM" id="Coils"/>
    </source>
</evidence>
<sequence length="91" mass="10392">MEHRAERNKEALIRDLKKIEGQIRGVQKMIEEDRYCIDILVQLTAIKSASHRIGLKLLEGHTRGCVTHAVQAGGGEEHIKELMDVIRMFTK</sequence>
<protein>
    <submittedName>
        <fullName evidence="2">Metal-sensitive transcriptional regulator</fullName>
    </submittedName>
</protein>
<evidence type="ECO:0000313" key="2">
    <source>
        <dbReference type="EMBL" id="MFD2168870.1"/>
    </source>
</evidence>
<dbReference type="InterPro" id="IPR038390">
    <property type="entry name" value="Metal_Tscrpt_repr_sf"/>
</dbReference>
<organism evidence="2 3">
    <name type="scientific">Tumebacillus lipolyticus</name>
    <dbReference type="NCBI Taxonomy" id="1280370"/>
    <lineage>
        <taxon>Bacteria</taxon>
        <taxon>Bacillati</taxon>
        <taxon>Bacillota</taxon>
        <taxon>Bacilli</taxon>
        <taxon>Bacillales</taxon>
        <taxon>Alicyclobacillaceae</taxon>
        <taxon>Tumebacillus</taxon>
    </lineage>
</organism>
<dbReference type="InterPro" id="IPR003735">
    <property type="entry name" value="Metal_Tscrpt_repr"/>
</dbReference>
<dbReference type="Gene3D" id="1.20.58.1000">
    <property type="entry name" value="Metal-sensitive repressor, helix protomer"/>
    <property type="match status" value="1"/>
</dbReference>
<keyword evidence="3" id="KW-1185">Reference proteome</keyword>
<name>A0ABW4ZTE0_9BACL</name>
<dbReference type="PANTHER" id="PTHR33677">
    <property type="entry name" value="TRANSCRIPTIONAL REPRESSOR FRMR-RELATED"/>
    <property type="match status" value="1"/>
</dbReference>
<proteinExistence type="predicted"/>